<dbReference type="Proteomes" id="UP000028713">
    <property type="component" value="Unassembled WGS sequence"/>
</dbReference>
<reference evidence="1 2" key="1">
    <citation type="submission" date="2014-07" db="EMBL/GenBank/DDBJ databases">
        <title>Genome of Chryseobacterium formosense LMG 24722.</title>
        <authorList>
            <person name="Pipes S.E."/>
            <person name="Stropko S.J."/>
            <person name="Newman J.D."/>
        </authorList>
    </citation>
    <scope>NUCLEOTIDE SEQUENCE [LARGE SCALE GENOMIC DNA]</scope>
    <source>
        <strain evidence="1 2">LMG 24722</strain>
    </source>
</reference>
<protein>
    <submittedName>
        <fullName evidence="1">Uncharacterized protein</fullName>
    </submittedName>
</protein>
<dbReference type="OrthoDB" id="1263520at2"/>
<evidence type="ECO:0000313" key="1">
    <source>
        <dbReference type="EMBL" id="KFF01412.1"/>
    </source>
</evidence>
<organism evidence="1 2">
    <name type="scientific">Chryseobacterium formosense</name>
    <dbReference type="NCBI Taxonomy" id="236814"/>
    <lineage>
        <taxon>Bacteria</taxon>
        <taxon>Pseudomonadati</taxon>
        <taxon>Bacteroidota</taxon>
        <taxon>Flavobacteriia</taxon>
        <taxon>Flavobacteriales</taxon>
        <taxon>Weeksellaceae</taxon>
        <taxon>Chryseobacterium group</taxon>
        <taxon>Chryseobacterium</taxon>
    </lineage>
</organism>
<comment type="caution">
    <text evidence="1">The sequence shown here is derived from an EMBL/GenBank/DDBJ whole genome shotgun (WGS) entry which is preliminary data.</text>
</comment>
<evidence type="ECO:0000313" key="2">
    <source>
        <dbReference type="Proteomes" id="UP000028713"/>
    </source>
</evidence>
<dbReference type="RefSeq" id="WP_034676775.1">
    <property type="nucleotide sequence ID" value="NZ_FPAP01000001.1"/>
</dbReference>
<dbReference type="EMBL" id="JPRP01000001">
    <property type="protein sequence ID" value="KFF01412.1"/>
    <property type="molecule type" value="Genomic_DNA"/>
</dbReference>
<gene>
    <name evidence="1" type="ORF">IX39_12665</name>
</gene>
<sequence>MKLKCTTSGLIYLKQTIIVSIKRPNSLEGAKVLGKPVLINACNVIFLSHNTGGQVTFFMQNGFEISVNTFFSEAEQILNSAIQGREDEIN</sequence>
<accession>A0A085ZAE8</accession>
<keyword evidence="2" id="KW-1185">Reference proteome</keyword>
<dbReference type="AlphaFoldDB" id="A0A085ZAE8"/>
<name>A0A085ZAE8_9FLAO</name>
<proteinExistence type="predicted"/>